<sequence>MRTFCLCFHLQLQQLFPLRRLESPEAFPSISAIPYDLEKQLNSLKSFNFSQSIIESQTSIISEKSLPQRKIDRKILRLLQ</sequence>
<organism evidence="1 2">
    <name type="scientific">Trichonephila clavata</name>
    <name type="common">Joro spider</name>
    <name type="synonym">Nephila clavata</name>
    <dbReference type="NCBI Taxonomy" id="2740835"/>
    <lineage>
        <taxon>Eukaryota</taxon>
        <taxon>Metazoa</taxon>
        <taxon>Ecdysozoa</taxon>
        <taxon>Arthropoda</taxon>
        <taxon>Chelicerata</taxon>
        <taxon>Arachnida</taxon>
        <taxon>Araneae</taxon>
        <taxon>Araneomorphae</taxon>
        <taxon>Entelegynae</taxon>
        <taxon>Araneoidea</taxon>
        <taxon>Nephilidae</taxon>
        <taxon>Trichonephila</taxon>
    </lineage>
</organism>
<dbReference type="AlphaFoldDB" id="A0A8X6GPW3"/>
<comment type="caution">
    <text evidence="1">The sequence shown here is derived from an EMBL/GenBank/DDBJ whole genome shotgun (WGS) entry which is preliminary data.</text>
</comment>
<reference evidence="1" key="1">
    <citation type="submission" date="2020-07" db="EMBL/GenBank/DDBJ databases">
        <title>Multicomponent nature underlies the extraordinary mechanical properties of spider dragline silk.</title>
        <authorList>
            <person name="Kono N."/>
            <person name="Nakamura H."/>
            <person name="Mori M."/>
            <person name="Yoshida Y."/>
            <person name="Ohtoshi R."/>
            <person name="Malay A.D."/>
            <person name="Moran D.A.P."/>
            <person name="Tomita M."/>
            <person name="Numata K."/>
            <person name="Arakawa K."/>
        </authorList>
    </citation>
    <scope>NUCLEOTIDE SEQUENCE</scope>
</reference>
<proteinExistence type="predicted"/>
<evidence type="ECO:0000313" key="2">
    <source>
        <dbReference type="Proteomes" id="UP000887116"/>
    </source>
</evidence>
<dbReference type="EMBL" id="BMAO01036118">
    <property type="protein sequence ID" value="GFR08088.1"/>
    <property type="molecule type" value="Genomic_DNA"/>
</dbReference>
<keyword evidence="2" id="KW-1185">Reference proteome</keyword>
<name>A0A8X6GPW3_TRICU</name>
<evidence type="ECO:0000313" key="1">
    <source>
        <dbReference type="EMBL" id="GFR08088.1"/>
    </source>
</evidence>
<accession>A0A8X6GPW3</accession>
<dbReference type="Proteomes" id="UP000887116">
    <property type="component" value="Unassembled WGS sequence"/>
</dbReference>
<protein>
    <submittedName>
        <fullName evidence="1">Uncharacterized protein</fullName>
    </submittedName>
</protein>
<gene>
    <name evidence="1" type="ORF">TNCT_227621</name>
</gene>